<dbReference type="InterPro" id="IPR036374">
    <property type="entry name" value="OxRdtase_Mopterin-bd_sf"/>
</dbReference>
<dbReference type="GO" id="GO:0043546">
    <property type="term" value="F:molybdopterin cofactor binding"/>
    <property type="evidence" value="ECO:0007669"/>
    <property type="project" value="TreeGrafter"/>
</dbReference>
<name>A0A1I9G835_BRUMA</name>
<feature type="non-terminal residue" evidence="1">
    <location>
        <position position="1"/>
    </location>
</feature>
<dbReference type="GO" id="GO:0006790">
    <property type="term" value="P:sulfur compound metabolic process"/>
    <property type="evidence" value="ECO:0007669"/>
    <property type="project" value="TreeGrafter"/>
</dbReference>
<dbReference type="AlphaFoldDB" id="A0A1I9G835"/>
<reference evidence="1" key="2">
    <citation type="submission" date="2012-12" db="EMBL/GenBank/DDBJ databases">
        <authorList>
            <consortium name="WormBase Consortium"/>
            <person name="Ghedin E."/>
            <person name="Paulini M."/>
        </authorList>
    </citation>
    <scope>NUCLEOTIDE SEQUENCE</scope>
    <source>
        <strain evidence="1">FR3</strain>
    </source>
</reference>
<protein>
    <submittedName>
        <fullName evidence="1">BMA-SUOX-1, isoform a</fullName>
    </submittedName>
</protein>
<dbReference type="PANTHER" id="PTHR19372">
    <property type="entry name" value="SULFITE REDUCTASE"/>
    <property type="match status" value="1"/>
</dbReference>
<sequence>LIKVKYVLLIFDFYKLNYQMIRLISHYQSLFNENDSYENDPIRHPALIIKSEKPFNAETPVELIMDNFYTPNDLFYVRNHIKKNFFHLLSTFKIKINKNLTNETKWNK</sequence>
<dbReference type="PANTHER" id="PTHR19372:SF7">
    <property type="entry name" value="SULFITE OXIDASE, MITOCHONDRIAL"/>
    <property type="match status" value="1"/>
</dbReference>
<dbReference type="GO" id="GO:0008482">
    <property type="term" value="F:sulfite oxidase activity"/>
    <property type="evidence" value="ECO:0007669"/>
    <property type="project" value="TreeGrafter"/>
</dbReference>
<accession>A0A1I9G835</accession>
<proteinExistence type="predicted"/>
<evidence type="ECO:0000313" key="1">
    <source>
        <dbReference type="EMBL" id="CDQ05827.1"/>
    </source>
</evidence>
<dbReference type="GO" id="GO:0020037">
    <property type="term" value="F:heme binding"/>
    <property type="evidence" value="ECO:0007669"/>
    <property type="project" value="TreeGrafter"/>
</dbReference>
<reference evidence="1" key="1">
    <citation type="journal article" date="2007" name="Science">
        <title>Draft genome of the filarial nematode parasite Brugia malayi.</title>
        <authorList>
            <person name="Ghedin E."/>
            <person name="Wang S."/>
            <person name="Spiro D."/>
            <person name="Caler E."/>
            <person name="Zhao Q."/>
            <person name="Crabtree J."/>
            <person name="Allen J.E."/>
            <person name="Delcher A.L."/>
            <person name="Guiliano D.B."/>
            <person name="Miranda-Saavedra D."/>
            <person name="Angiuoli S.V."/>
            <person name="Creasy T."/>
            <person name="Amedeo P."/>
            <person name="Haas B."/>
            <person name="El-Sayed N.M."/>
            <person name="Wortman J.R."/>
            <person name="Feldblyum T."/>
            <person name="Tallon L."/>
            <person name="Schatz M."/>
            <person name="Shumway M."/>
            <person name="Koo H."/>
            <person name="Salzberg S.L."/>
            <person name="Schobel S."/>
            <person name="Pertea M."/>
            <person name="Pop M."/>
            <person name="White O."/>
            <person name="Barton G.J."/>
            <person name="Carlow C.K."/>
            <person name="Crawford M.J."/>
            <person name="Daub J."/>
            <person name="Dimmic M.W."/>
            <person name="Estes C.F."/>
            <person name="Foster J.M."/>
            <person name="Ganatra M."/>
            <person name="Gregory W.F."/>
            <person name="Johnson N.M."/>
            <person name="Jin J."/>
            <person name="Komuniecki R."/>
            <person name="Korf I."/>
            <person name="Kumar S."/>
            <person name="Laney S."/>
            <person name="Li B.W."/>
            <person name="Li W."/>
            <person name="Lindblom T.H."/>
            <person name="Lustigman S."/>
            <person name="Ma D."/>
            <person name="Maina C.V."/>
            <person name="Martin D.M."/>
            <person name="McCarter J.P."/>
            <person name="McReynolds L."/>
            <person name="Mitreva M."/>
            <person name="Nutman T.B."/>
            <person name="Parkinson J."/>
            <person name="Peregrin-Alvarez J.M."/>
            <person name="Poole C."/>
            <person name="Ren Q."/>
            <person name="Saunders L."/>
            <person name="Sluder A.E."/>
            <person name="Smith K."/>
            <person name="Stanke M."/>
            <person name="Unnasch T.R."/>
            <person name="Ware J."/>
            <person name="Wei A.D."/>
            <person name="Weil G."/>
            <person name="Williams D.J."/>
            <person name="Zhang Y."/>
            <person name="Williams S.A."/>
            <person name="Fraser-Liggett C."/>
            <person name="Slatko B."/>
            <person name="Blaxter M.L."/>
            <person name="Scott A.L."/>
        </authorList>
    </citation>
    <scope>NUCLEOTIDE SEQUENCE</scope>
    <source>
        <strain evidence="1">FR3</strain>
    </source>
</reference>
<organism evidence="1">
    <name type="scientific">Brugia malayi</name>
    <name type="common">Filarial nematode worm</name>
    <dbReference type="NCBI Taxonomy" id="6279"/>
    <lineage>
        <taxon>Eukaryota</taxon>
        <taxon>Metazoa</taxon>
        <taxon>Ecdysozoa</taxon>
        <taxon>Nematoda</taxon>
        <taxon>Chromadorea</taxon>
        <taxon>Rhabditida</taxon>
        <taxon>Spirurina</taxon>
        <taxon>Spiruromorpha</taxon>
        <taxon>Filarioidea</taxon>
        <taxon>Onchocercidae</taxon>
        <taxon>Brugia</taxon>
    </lineage>
</organism>
<evidence type="ECO:0000313" key="2">
    <source>
        <dbReference type="WormBase" id="Bm4642a"/>
    </source>
</evidence>
<dbReference type="WormBase" id="Bm4642a">
    <property type="protein sequence ID" value="BM41720"/>
    <property type="gene ID" value="WBGene00224903"/>
    <property type="gene designation" value="Bma-suox-1"/>
</dbReference>
<dbReference type="EMBL" id="LN863275">
    <property type="protein sequence ID" value="CDQ05827.1"/>
    <property type="molecule type" value="Genomic_DNA"/>
</dbReference>
<dbReference type="Gene3D" id="3.90.420.10">
    <property type="entry name" value="Oxidoreductase, molybdopterin-binding domain"/>
    <property type="match status" value="1"/>
</dbReference>
<dbReference type="GO" id="GO:0005739">
    <property type="term" value="C:mitochondrion"/>
    <property type="evidence" value="ECO:0007669"/>
    <property type="project" value="TreeGrafter"/>
</dbReference>
<dbReference type="SUPFAM" id="SSF56524">
    <property type="entry name" value="Oxidoreductase molybdopterin-binding domain"/>
    <property type="match status" value="1"/>
</dbReference>
<gene>
    <name evidence="2" type="primary">bma-suox-1</name>
    <name evidence="1" type="synonym">Bma-suox-1</name>
    <name evidence="2" type="ORF">Bm4642</name>
    <name evidence="1" type="ORF">BM_Bm4642</name>
</gene>